<proteinExistence type="predicted"/>
<reference evidence="2" key="1">
    <citation type="journal article" date="2022" name="Mol. Ecol. Resour.">
        <title>The genomes of chicory, endive, great burdock and yacon provide insights into Asteraceae palaeo-polyploidization history and plant inulin production.</title>
        <authorList>
            <person name="Fan W."/>
            <person name="Wang S."/>
            <person name="Wang H."/>
            <person name="Wang A."/>
            <person name="Jiang F."/>
            <person name="Liu H."/>
            <person name="Zhao H."/>
            <person name="Xu D."/>
            <person name="Zhang Y."/>
        </authorList>
    </citation>
    <scope>NUCLEOTIDE SEQUENCE [LARGE SCALE GENOMIC DNA]</scope>
    <source>
        <strain evidence="2">cv. Yunnan</strain>
    </source>
</reference>
<sequence>MWIPVSTSFIFSQSNTSHQRLKTNQQHTHTSLSLQDSSPLSIHLVEYVSSQSFIWFEVSRKCLVERLEMYLPEIYKWFKI</sequence>
<dbReference type="EMBL" id="CM042044">
    <property type="protein sequence ID" value="KAI3688269.1"/>
    <property type="molecule type" value="Genomic_DNA"/>
</dbReference>
<evidence type="ECO:0000313" key="2">
    <source>
        <dbReference type="Proteomes" id="UP001056120"/>
    </source>
</evidence>
<accession>A0ACB8YTJ7</accession>
<keyword evidence="2" id="KW-1185">Reference proteome</keyword>
<protein>
    <submittedName>
        <fullName evidence="1">Uncharacterized protein</fullName>
    </submittedName>
</protein>
<reference evidence="1 2" key="2">
    <citation type="journal article" date="2022" name="Mol. Ecol. Resour.">
        <title>The genomes of chicory, endive, great burdock and yacon provide insights into Asteraceae paleo-polyploidization history and plant inulin production.</title>
        <authorList>
            <person name="Fan W."/>
            <person name="Wang S."/>
            <person name="Wang H."/>
            <person name="Wang A."/>
            <person name="Jiang F."/>
            <person name="Liu H."/>
            <person name="Zhao H."/>
            <person name="Xu D."/>
            <person name="Zhang Y."/>
        </authorList>
    </citation>
    <scope>NUCLEOTIDE SEQUENCE [LARGE SCALE GENOMIC DNA]</scope>
    <source>
        <strain evidence="2">cv. Yunnan</strain>
        <tissue evidence="1">Leaves</tissue>
    </source>
</reference>
<gene>
    <name evidence="1" type="ORF">L1987_81980</name>
</gene>
<evidence type="ECO:0000313" key="1">
    <source>
        <dbReference type="EMBL" id="KAI3688269.1"/>
    </source>
</evidence>
<name>A0ACB8YTJ7_9ASTR</name>
<dbReference type="Proteomes" id="UP001056120">
    <property type="component" value="Linkage Group LG27"/>
</dbReference>
<comment type="caution">
    <text evidence="1">The sequence shown here is derived from an EMBL/GenBank/DDBJ whole genome shotgun (WGS) entry which is preliminary data.</text>
</comment>
<organism evidence="1 2">
    <name type="scientific">Smallanthus sonchifolius</name>
    <dbReference type="NCBI Taxonomy" id="185202"/>
    <lineage>
        <taxon>Eukaryota</taxon>
        <taxon>Viridiplantae</taxon>
        <taxon>Streptophyta</taxon>
        <taxon>Embryophyta</taxon>
        <taxon>Tracheophyta</taxon>
        <taxon>Spermatophyta</taxon>
        <taxon>Magnoliopsida</taxon>
        <taxon>eudicotyledons</taxon>
        <taxon>Gunneridae</taxon>
        <taxon>Pentapetalae</taxon>
        <taxon>asterids</taxon>
        <taxon>campanulids</taxon>
        <taxon>Asterales</taxon>
        <taxon>Asteraceae</taxon>
        <taxon>Asteroideae</taxon>
        <taxon>Heliantheae alliance</taxon>
        <taxon>Millerieae</taxon>
        <taxon>Smallanthus</taxon>
    </lineage>
</organism>